<feature type="transmembrane region" description="Helical" evidence="5">
    <location>
        <begin position="162"/>
        <end position="181"/>
    </location>
</feature>
<evidence type="ECO:0000313" key="6">
    <source>
        <dbReference type="EMBL" id="MBD2863544.1"/>
    </source>
</evidence>
<evidence type="ECO:0000256" key="2">
    <source>
        <dbReference type="ARBA" id="ARBA00022692"/>
    </source>
</evidence>
<keyword evidence="2 5" id="KW-0812">Transmembrane</keyword>
<dbReference type="AlphaFoldDB" id="A0A927C9Y1"/>
<feature type="transmembrane region" description="Helical" evidence="5">
    <location>
        <begin position="42"/>
        <end position="63"/>
    </location>
</feature>
<name>A0A927C9Y1_9BACL</name>
<dbReference type="EMBL" id="JACXJA010000020">
    <property type="protein sequence ID" value="MBD2863544.1"/>
    <property type="molecule type" value="Genomic_DNA"/>
</dbReference>
<feature type="transmembrane region" description="Helical" evidence="5">
    <location>
        <begin position="102"/>
        <end position="121"/>
    </location>
</feature>
<dbReference type="PANTHER" id="PTHR42038:SF2">
    <property type="entry name" value="TERPENE CYCLASE AUSL"/>
    <property type="match status" value="1"/>
</dbReference>
<evidence type="ECO:0000256" key="5">
    <source>
        <dbReference type="SAM" id="Phobius"/>
    </source>
</evidence>
<evidence type="ECO:0000256" key="3">
    <source>
        <dbReference type="ARBA" id="ARBA00022989"/>
    </source>
</evidence>
<dbReference type="RefSeq" id="WP_190929171.1">
    <property type="nucleotide sequence ID" value="NZ_JACXJA010000020.1"/>
</dbReference>
<sequence>MDQAHLLPPIVELLLLIGSGVCWTAAYLFIIYRGYRNRTCGVPFAALCGNLGWEFLFSFVYPHPPVQLIFNWIWLALDLIIMLQYIRYARPQSDLFGRLKPALSYTAIGLSLGAAFILVWAVTVEFHDFEGKYAAFGLNFLMSVLFLTMLSSQGKRGQSVSIAAMKWIGTALASLLFFSLYPQSVLLGVLYVFIFALDAVYFFAIYRITNKMVRPRLPVPPSRTLRG</sequence>
<keyword evidence="7" id="KW-1185">Reference proteome</keyword>
<evidence type="ECO:0000313" key="7">
    <source>
        <dbReference type="Proteomes" id="UP000639396"/>
    </source>
</evidence>
<proteinExistence type="predicted"/>
<feature type="transmembrane region" description="Helical" evidence="5">
    <location>
        <begin position="6"/>
        <end position="30"/>
    </location>
</feature>
<comment type="caution">
    <text evidence="6">The sequence shown here is derived from an EMBL/GenBank/DDBJ whole genome shotgun (WGS) entry which is preliminary data.</text>
</comment>
<dbReference type="GO" id="GO:0016020">
    <property type="term" value="C:membrane"/>
    <property type="evidence" value="ECO:0007669"/>
    <property type="project" value="UniProtKB-SubCell"/>
</dbReference>
<evidence type="ECO:0000256" key="4">
    <source>
        <dbReference type="ARBA" id="ARBA00023136"/>
    </source>
</evidence>
<evidence type="ECO:0000256" key="1">
    <source>
        <dbReference type="ARBA" id="ARBA00004141"/>
    </source>
</evidence>
<feature type="transmembrane region" description="Helical" evidence="5">
    <location>
        <begin position="133"/>
        <end position="150"/>
    </location>
</feature>
<keyword evidence="4 5" id="KW-0472">Membrane</keyword>
<feature type="transmembrane region" description="Helical" evidence="5">
    <location>
        <begin position="69"/>
        <end position="90"/>
    </location>
</feature>
<protein>
    <submittedName>
        <fullName evidence="6">Uncharacterized protein</fullName>
    </submittedName>
</protein>
<dbReference type="Proteomes" id="UP000639396">
    <property type="component" value="Unassembled WGS sequence"/>
</dbReference>
<reference evidence="6" key="1">
    <citation type="submission" date="2020-09" db="EMBL/GenBank/DDBJ databases">
        <title>A novel bacterium of genus Paenibacillus, isolated from South China Sea.</title>
        <authorList>
            <person name="Huang H."/>
            <person name="Mo K."/>
            <person name="Hu Y."/>
        </authorList>
    </citation>
    <scope>NUCLEOTIDE SEQUENCE</scope>
    <source>
        <strain evidence="6">IB182363</strain>
    </source>
</reference>
<keyword evidence="3 5" id="KW-1133">Transmembrane helix</keyword>
<comment type="subcellular location">
    <subcellularLocation>
        <location evidence="1">Membrane</location>
        <topology evidence="1">Multi-pass membrane protein</topology>
    </subcellularLocation>
</comment>
<organism evidence="6 7">
    <name type="scientific">Paenibacillus oceani</name>
    <dbReference type="NCBI Taxonomy" id="2772510"/>
    <lineage>
        <taxon>Bacteria</taxon>
        <taxon>Bacillati</taxon>
        <taxon>Bacillota</taxon>
        <taxon>Bacilli</taxon>
        <taxon>Bacillales</taxon>
        <taxon>Paenibacillaceae</taxon>
        <taxon>Paenibacillus</taxon>
    </lineage>
</organism>
<dbReference type="InterPro" id="IPR039020">
    <property type="entry name" value="PaxB-like"/>
</dbReference>
<feature type="transmembrane region" description="Helical" evidence="5">
    <location>
        <begin position="187"/>
        <end position="206"/>
    </location>
</feature>
<dbReference type="GO" id="GO:0016829">
    <property type="term" value="F:lyase activity"/>
    <property type="evidence" value="ECO:0007669"/>
    <property type="project" value="InterPro"/>
</dbReference>
<dbReference type="Pfam" id="PF25129">
    <property type="entry name" value="Pyr4-TMTC"/>
    <property type="match status" value="1"/>
</dbReference>
<dbReference type="PANTHER" id="PTHR42038">
    <property type="match status" value="1"/>
</dbReference>
<gene>
    <name evidence="6" type="ORF">IDH45_16235</name>
</gene>
<accession>A0A927C9Y1</accession>